<name>L7EW35_STRT8</name>
<dbReference type="Proteomes" id="UP000010931">
    <property type="component" value="Unassembled WGS sequence"/>
</dbReference>
<protein>
    <submittedName>
        <fullName evidence="2">Uncharacterized protein</fullName>
    </submittedName>
</protein>
<keyword evidence="3" id="KW-1185">Reference proteome</keyword>
<reference evidence="2 3" key="1">
    <citation type="journal article" date="2011" name="Plasmid">
        <title>Streptomyces turgidiscabies Car8 contains a modular pathogenicity island that shares virulence genes with other actinobacterial plant pathogens.</title>
        <authorList>
            <person name="Huguet-Tapia J.C."/>
            <person name="Badger J.H."/>
            <person name="Loria R."/>
            <person name="Pettis G.S."/>
        </authorList>
    </citation>
    <scope>NUCLEOTIDE SEQUENCE [LARGE SCALE GENOMIC DNA]</scope>
    <source>
        <strain evidence="2 3">Car8</strain>
    </source>
</reference>
<organism evidence="2 3">
    <name type="scientific">Streptomyces turgidiscabies (strain Car8)</name>
    <dbReference type="NCBI Taxonomy" id="698760"/>
    <lineage>
        <taxon>Bacteria</taxon>
        <taxon>Bacillati</taxon>
        <taxon>Actinomycetota</taxon>
        <taxon>Actinomycetes</taxon>
        <taxon>Kitasatosporales</taxon>
        <taxon>Streptomycetaceae</taxon>
        <taxon>Streptomyces</taxon>
    </lineage>
</organism>
<gene>
    <name evidence="2" type="ORF">STRTUCAR8_00045</name>
</gene>
<accession>L7EW35</accession>
<feature type="compositionally biased region" description="Acidic residues" evidence="1">
    <location>
        <begin position="9"/>
        <end position="19"/>
    </location>
</feature>
<dbReference type="PATRIC" id="fig|698760.3.peg.8147"/>
<sequence>MRNVGSALDVDDDDEEESYATDLVRPRPYNAVPIDPAELPVDRKERLKAVEAALMAAEVTKSKSIAWSKLRWTVETGAALRVLIEEDLYKEDPEFTSLETYADNRLHLSRGHVYELVDDASRLLAVAPLSEISDKPFNASQAKVLAPLMEVYAEDGVEGGRTKAELVVADVDSTGKKRTAAALRKAAEHRGFVISESPAVVPSARKGSDEKDDIEDAEVVENDGTRALEALHGLLQDQKGVYDGTGDGLLPLALKADYAAAEGVLREFLQYLSRTEHRIRAAMKPRASGDA</sequence>
<dbReference type="RefSeq" id="WP_006382128.1">
    <property type="nucleotide sequence ID" value="NZ_AEJB01000564.1"/>
</dbReference>
<evidence type="ECO:0000313" key="3">
    <source>
        <dbReference type="Proteomes" id="UP000010931"/>
    </source>
</evidence>
<feature type="region of interest" description="Disordered" evidence="1">
    <location>
        <begin position="1"/>
        <end position="22"/>
    </location>
</feature>
<evidence type="ECO:0000256" key="1">
    <source>
        <dbReference type="SAM" id="MobiDB-lite"/>
    </source>
</evidence>
<evidence type="ECO:0000313" key="2">
    <source>
        <dbReference type="EMBL" id="ELP62931.1"/>
    </source>
</evidence>
<proteinExistence type="predicted"/>
<dbReference type="GeneID" id="97407607"/>
<dbReference type="EMBL" id="AEJB01000564">
    <property type="protein sequence ID" value="ELP62931.1"/>
    <property type="molecule type" value="Genomic_DNA"/>
</dbReference>
<comment type="caution">
    <text evidence="2">The sequence shown here is derived from an EMBL/GenBank/DDBJ whole genome shotgun (WGS) entry which is preliminary data.</text>
</comment>
<dbReference type="AlphaFoldDB" id="L7EW35"/>